<dbReference type="Proteomes" id="UP000702209">
    <property type="component" value="Unassembled WGS sequence"/>
</dbReference>
<name>A0ABS0D6A8_9NOCA</name>
<dbReference type="RefSeq" id="WP_195133833.1">
    <property type="nucleotide sequence ID" value="NZ_JADLQX010000049.1"/>
</dbReference>
<gene>
    <name evidence="1" type="ORF">IU459_34720</name>
</gene>
<organism evidence="1 2">
    <name type="scientific">Nocardia amamiensis</name>
    <dbReference type="NCBI Taxonomy" id="404578"/>
    <lineage>
        <taxon>Bacteria</taxon>
        <taxon>Bacillati</taxon>
        <taxon>Actinomycetota</taxon>
        <taxon>Actinomycetes</taxon>
        <taxon>Mycobacteriales</taxon>
        <taxon>Nocardiaceae</taxon>
        <taxon>Nocardia</taxon>
    </lineage>
</organism>
<evidence type="ECO:0000313" key="2">
    <source>
        <dbReference type="Proteomes" id="UP000702209"/>
    </source>
</evidence>
<reference evidence="1 2" key="1">
    <citation type="submission" date="2020-10" db="EMBL/GenBank/DDBJ databases">
        <title>Identification of Nocardia species via Next-generation sequencing and recognition of intraspecies genetic diversity.</title>
        <authorList>
            <person name="Li P."/>
            <person name="Li P."/>
            <person name="Lu B."/>
        </authorList>
    </citation>
    <scope>NUCLEOTIDE SEQUENCE [LARGE SCALE GENOMIC DNA]</scope>
    <source>
        <strain evidence="1 2">BJ06-0157</strain>
    </source>
</reference>
<dbReference type="EMBL" id="JADLQX010000049">
    <property type="protein sequence ID" value="MBF6302653.1"/>
    <property type="molecule type" value="Genomic_DNA"/>
</dbReference>
<evidence type="ECO:0000313" key="1">
    <source>
        <dbReference type="EMBL" id="MBF6302653.1"/>
    </source>
</evidence>
<accession>A0ABS0D6A8</accession>
<keyword evidence="2" id="KW-1185">Reference proteome</keyword>
<comment type="caution">
    <text evidence="1">The sequence shown here is derived from an EMBL/GenBank/DDBJ whole genome shotgun (WGS) entry which is preliminary data.</text>
</comment>
<protein>
    <submittedName>
        <fullName evidence="1">Uncharacterized protein</fullName>
    </submittedName>
</protein>
<proteinExistence type="predicted"/>
<sequence length="60" mass="6685">MNLSSAPEIAKAIHLRSKLFRSDEDQNWILNQITAAQMIVLAWRSNPDPGLAVAAHREMG</sequence>